<feature type="domain" description="N-acetyltransferase" evidence="3">
    <location>
        <begin position="151"/>
        <end position="306"/>
    </location>
</feature>
<dbReference type="RefSeq" id="WP_116226354.1">
    <property type="nucleotide sequence ID" value="NZ_AP018437.1"/>
</dbReference>
<protein>
    <submittedName>
        <fullName evidence="4">MarR family transcriptional regulator with acetyltransferase activity</fullName>
    </submittedName>
</protein>
<dbReference type="CDD" id="cd04301">
    <property type="entry name" value="NAT_SF"/>
    <property type="match status" value="1"/>
</dbReference>
<feature type="domain" description="HTH marR-type" evidence="2">
    <location>
        <begin position="1"/>
        <end position="139"/>
    </location>
</feature>
<dbReference type="Pfam" id="PF12802">
    <property type="entry name" value="MarR_2"/>
    <property type="match status" value="1"/>
</dbReference>
<dbReference type="Proteomes" id="UP000256388">
    <property type="component" value="Unassembled WGS sequence"/>
</dbReference>
<dbReference type="PROSITE" id="PS51186">
    <property type="entry name" value="GNAT"/>
    <property type="match status" value="1"/>
</dbReference>
<dbReference type="SUPFAM" id="SSF46785">
    <property type="entry name" value="Winged helix' DNA-binding domain"/>
    <property type="match status" value="1"/>
</dbReference>
<keyword evidence="5" id="KW-1185">Reference proteome</keyword>
<dbReference type="InterPro" id="IPR016181">
    <property type="entry name" value="Acyl_CoA_acyltransferase"/>
</dbReference>
<dbReference type="PANTHER" id="PTHR13947">
    <property type="entry name" value="GNAT FAMILY N-ACETYLTRANSFERASE"/>
    <property type="match status" value="1"/>
</dbReference>
<dbReference type="SMART" id="SM00347">
    <property type="entry name" value="HTH_MARR"/>
    <property type="match status" value="1"/>
</dbReference>
<dbReference type="OrthoDB" id="5419426at2"/>
<dbReference type="GO" id="GO:0008080">
    <property type="term" value="F:N-acetyltransferase activity"/>
    <property type="evidence" value="ECO:0007669"/>
    <property type="project" value="InterPro"/>
</dbReference>
<evidence type="ECO:0000256" key="1">
    <source>
        <dbReference type="ARBA" id="ARBA00022679"/>
    </source>
</evidence>
<dbReference type="InterPro" id="IPR036388">
    <property type="entry name" value="WH-like_DNA-bd_sf"/>
</dbReference>
<evidence type="ECO:0000313" key="5">
    <source>
        <dbReference type="Proteomes" id="UP000256388"/>
    </source>
</evidence>
<dbReference type="InterPro" id="IPR036390">
    <property type="entry name" value="WH_DNA-bd_sf"/>
</dbReference>
<organism evidence="4 5">
    <name type="scientific">Pelolinea submarina</name>
    <dbReference type="NCBI Taxonomy" id="913107"/>
    <lineage>
        <taxon>Bacteria</taxon>
        <taxon>Bacillati</taxon>
        <taxon>Chloroflexota</taxon>
        <taxon>Anaerolineae</taxon>
        <taxon>Anaerolineales</taxon>
        <taxon>Anaerolineaceae</taxon>
        <taxon>Pelolinea</taxon>
    </lineage>
</organism>
<accession>A0A347ZPJ2</accession>
<dbReference type="AlphaFoldDB" id="A0A347ZPJ2"/>
<keyword evidence="1 4" id="KW-0808">Transferase</keyword>
<evidence type="ECO:0000259" key="2">
    <source>
        <dbReference type="PROSITE" id="PS50995"/>
    </source>
</evidence>
<dbReference type="InterPro" id="IPR000182">
    <property type="entry name" value="GNAT_dom"/>
</dbReference>
<reference evidence="4 5" key="1">
    <citation type="submission" date="2018-08" db="EMBL/GenBank/DDBJ databases">
        <title>Genomic Encyclopedia of Type Strains, Phase IV (KMG-IV): sequencing the most valuable type-strain genomes for metagenomic binning, comparative biology and taxonomic classification.</title>
        <authorList>
            <person name="Goeker M."/>
        </authorList>
    </citation>
    <scope>NUCLEOTIDE SEQUENCE [LARGE SCALE GENOMIC DNA]</scope>
    <source>
        <strain evidence="4 5">DSM 23923</strain>
    </source>
</reference>
<dbReference type="GO" id="GO:0003700">
    <property type="term" value="F:DNA-binding transcription factor activity"/>
    <property type="evidence" value="ECO:0007669"/>
    <property type="project" value="InterPro"/>
</dbReference>
<dbReference type="Gene3D" id="3.40.630.30">
    <property type="match status" value="1"/>
</dbReference>
<proteinExistence type="predicted"/>
<dbReference type="Pfam" id="PF00583">
    <property type="entry name" value="Acetyltransf_1"/>
    <property type="match status" value="1"/>
</dbReference>
<dbReference type="InterPro" id="IPR050769">
    <property type="entry name" value="NAT_camello-type"/>
</dbReference>
<dbReference type="PROSITE" id="PS50995">
    <property type="entry name" value="HTH_MARR_2"/>
    <property type="match status" value="1"/>
</dbReference>
<dbReference type="Gene3D" id="1.10.10.10">
    <property type="entry name" value="Winged helix-like DNA-binding domain superfamily/Winged helix DNA-binding domain"/>
    <property type="match status" value="1"/>
</dbReference>
<gene>
    <name evidence="4" type="ORF">DFR64_3114</name>
</gene>
<comment type="caution">
    <text evidence="4">The sequence shown here is derived from an EMBL/GenBank/DDBJ whole genome shotgun (WGS) entry which is preliminary data.</text>
</comment>
<sequence length="307" mass="34469">MENGNSKIKAIRHFNRFYTRQIGLLNQGLLDSPYSLTEARVIYELAQKETCTATELGSELNLDMGYLSRLLAGFQKKGLVAKEPSPKDGRQILLRLTSDGQAAFAVLNERSSQEINGMLHALSMPEQTQLVKSMQAIEALLGPRPQERPAVVIRPPQPGDMGWVVSRHGALYAQEYHWDMNFEGLVAGIVAEYLQNYNPQKERGWIAEVAGENAGCVFLVRKSEEVAKLRMLLVEPGARGLGIGKRLVEECIRFARQSGYRKLTLWTNSCLLAARHIYQQAGFQLTESEAYHDFGQDLVSETWDLDL</sequence>
<evidence type="ECO:0000259" key="3">
    <source>
        <dbReference type="PROSITE" id="PS51186"/>
    </source>
</evidence>
<dbReference type="EMBL" id="QUMS01000006">
    <property type="protein sequence ID" value="REG04762.1"/>
    <property type="molecule type" value="Genomic_DNA"/>
</dbReference>
<dbReference type="InterPro" id="IPR000835">
    <property type="entry name" value="HTH_MarR-typ"/>
</dbReference>
<evidence type="ECO:0000313" key="4">
    <source>
        <dbReference type="EMBL" id="REG04762.1"/>
    </source>
</evidence>
<dbReference type="SUPFAM" id="SSF55729">
    <property type="entry name" value="Acyl-CoA N-acyltransferases (Nat)"/>
    <property type="match status" value="1"/>
</dbReference>
<dbReference type="PANTHER" id="PTHR13947:SF37">
    <property type="entry name" value="LD18367P"/>
    <property type="match status" value="1"/>
</dbReference>
<name>A0A347ZPJ2_9CHLR</name>